<evidence type="ECO:0000256" key="1">
    <source>
        <dbReference type="SAM" id="Coils"/>
    </source>
</evidence>
<keyword evidence="3" id="KW-1185">Reference proteome</keyword>
<dbReference type="HOGENOM" id="CLU_2568209_0_0_7"/>
<proteinExistence type="predicted"/>
<organism evidence="2 3">
    <name type="scientific">Maridesulfovibrio salexigens (strain ATCC 14822 / DSM 2638 / NCIMB 8403 / VKM B-1763)</name>
    <name type="common">Desulfovibrio salexigens</name>
    <dbReference type="NCBI Taxonomy" id="526222"/>
    <lineage>
        <taxon>Bacteria</taxon>
        <taxon>Pseudomonadati</taxon>
        <taxon>Thermodesulfobacteriota</taxon>
        <taxon>Desulfovibrionia</taxon>
        <taxon>Desulfovibrionales</taxon>
        <taxon>Desulfovibrionaceae</taxon>
        <taxon>Maridesulfovibrio</taxon>
    </lineage>
</organism>
<evidence type="ECO:0000313" key="2">
    <source>
        <dbReference type="EMBL" id="ACS81435.1"/>
    </source>
</evidence>
<protein>
    <submittedName>
        <fullName evidence="2">Uncharacterized protein</fullName>
    </submittedName>
</protein>
<dbReference type="STRING" id="526222.Desal_3386"/>
<name>C6BS52_MARSD</name>
<accession>C6BS52</accession>
<dbReference type="AlphaFoldDB" id="C6BS52"/>
<dbReference type="KEGG" id="dsa:Desal_3386"/>
<gene>
    <name evidence="2" type="ordered locus">Desal_3386</name>
</gene>
<dbReference type="eggNOG" id="ENOG5031JM0">
    <property type="taxonomic scope" value="Bacteria"/>
</dbReference>
<keyword evidence="1" id="KW-0175">Coiled coil</keyword>
<evidence type="ECO:0000313" key="3">
    <source>
        <dbReference type="Proteomes" id="UP000002601"/>
    </source>
</evidence>
<dbReference type="RefSeq" id="WP_015853251.1">
    <property type="nucleotide sequence ID" value="NC_012881.1"/>
</dbReference>
<dbReference type="SUPFAM" id="SSF58038">
    <property type="entry name" value="SNARE fusion complex"/>
    <property type="match status" value="1"/>
</dbReference>
<dbReference type="EMBL" id="CP001649">
    <property type="protein sequence ID" value="ACS81435.1"/>
    <property type="molecule type" value="Genomic_DNA"/>
</dbReference>
<feature type="coiled-coil region" evidence="1">
    <location>
        <begin position="53"/>
        <end position="80"/>
    </location>
</feature>
<sequence>MYFLISLVFGFLIFMILYGRYMNVSGNIGQRRIQIDNLRDEVEFKVGRLKKGTTQINREIADATRNLDDLKSSLNDARSKK</sequence>
<reference evidence="2 3" key="1">
    <citation type="submission" date="2009-06" db="EMBL/GenBank/DDBJ databases">
        <title>Complete sequence of Desulfovibrio salexigens DSM 2638.</title>
        <authorList>
            <consortium name="US DOE Joint Genome Institute"/>
            <person name="Lucas S."/>
            <person name="Copeland A."/>
            <person name="Lapidus A."/>
            <person name="Glavina del Rio T."/>
            <person name="Tice H."/>
            <person name="Bruce D."/>
            <person name="Goodwin L."/>
            <person name="Pitluck S."/>
            <person name="Munk A.C."/>
            <person name="Brettin T."/>
            <person name="Detter J.C."/>
            <person name="Han C."/>
            <person name="Tapia R."/>
            <person name="Larimer F."/>
            <person name="Land M."/>
            <person name="Hauser L."/>
            <person name="Kyrpides N."/>
            <person name="Anderson I."/>
            <person name="Wall J.D."/>
            <person name="Arkin A.P."/>
            <person name="Dehal P."/>
            <person name="Chivian D."/>
            <person name="Giles B."/>
            <person name="Hazen T.C."/>
        </authorList>
    </citation>
    <scope>NUCLEOTIDE SEQUENCE [LARGE SCALE GENOMIC DNA]</scope>
    <source>
        <strain evidence="3">ATCC 14822 / DSM 2638 / NCIMB 8403 / VKM B-1763</strain>
    </source>
</reference>
<dbReference type="Proteomes" id="UP000002601">
    <property type="component" value="Chromosome"/>
</dbReference>
<dbReference type="OrthoDB" id="5460821at2"/>